<sequence length="65" mass="6994">MVVVCLAAAYCLTAGTALVRLGVRSWRQQIAPGDQTRGVPFTDGFRAGFEASMPTFAVFHYLLAS</sequence>
<reference evidence="1 2" key="1">
    <citation type="submission" date="2016-10" db="EMBL/GenBank/DDBJ databases">
        <authorList>
            <person name="de Groot N.N."/>
        </authorList>
    </citation>
    <scope>NUCLEOTIDE SEQUENCE [LARGE SCALE GENOMIC DNA]</scope>
    <source>
        <strain evidence="1 2">DSM 22024</strain>
    </source>
</reference>
<protein>
    <submittedName>
        <fullName evidence="1">Uncharacterized protein</fullName>
    </submittedName>
</protein>
<dbReference type="STRING" id="117157.SAMN04489717_1541"/>
<evidence type="ECO:0000313" key="2">
    <source>
        <dbReference type="Proteomes" id="UP000198983"/>
    </source>
</evidence>
<dbReference type="EMBL" id="LT629732">
    <property type="protein sequence ID" value="SDS07621.1"/>
    <property type="molecule type" value="Genomic_DNA"/>
</dbReference>
<dbReference type="AlphaFoldDB" id="A0A1H1P8P5"/>
<gene>
    <name evidence="1" type="ORF">SAMN04489717_1541</name>
</gene>
<keyword evidence="2" id="KW-1185">Reference proteome</keyword>
<dbReference type="Proteomes" id="UP000198983">
    <property type="component" value="Chromosome I"/>
</dbReference>
<proteinExistence type="predicted"/>
<organism evidence="1 2">
    <name type="scientific">Actinopolymorpha singaporensis</name>
    <dbReference type="NCBI Taxonomy" id="117157"/>
    <lineage>
        <taxon>Bacteria</taxon>
        <taxon>Bacillati</taxon>
        <taxon>Actinomycetota</taxon>
        <taxon>Actinomycetes</taxon>
        <taxon>Propionibacteriales</taxon>
        <taxon>Actinopolymorphaceae</taxon>
        <taxon>Actinopolymorpha</taxon>
    </lineage>
</organism>
<evidence type="ECO:0000313" key="1">
    <source>
        <dbReference type="EMBL" id="SDS07621.1"/>
    </source>
</evidence>
<accession>A0A1H1P8P5</accession>
<dbReference type="RefSeq" id="WP_092651900.1">
    <property type="nucleotide sequence ID" value="NZ_LT629732.1"/>
</dbReference>
<name>A0A1H1P8P5_9ACTN</name>